<dbReference type="EMBL" id="KN817528">
    <property type="protein sequence ID" value="KJA26241.1"/>
    <property type="molecule type" value="Genomic_DNA"/>
</dbReference>
<dbReference type="PANTHER" id="PTHR39218">
    <property type="entry name" value="OXIDOREDUCTASE 14 KDA SUBUNIT, PUTATIVE (AFU_ORTHOLOGUE AFUA_1G12110)-RELATED"/>
    <property type="match status" value="1"/>
</dbReference>
<dbReference type="OrthoDB" id="2141050at2759"/>
<gene>
    <name evidence="1" type="ORF">HYPSUDRAFT_63972</name>
</gene>
<dbReference type="STRING" id="945553.A0A0D2PCH6"/>
<sequence length="84" mass="9248">MSLLANIIGFSFVGLAVRIGQLSIKGRNLYSNPGGHLLSMGAFGVIGYYAHRWETYSDDLIARKHQEILERRQRAIAKSAEAAA</sequence>
<dbReference type="OMA" id="GYWAYKW"/>
<dbReference type="AlphaFoldDB" id="A0A0D2PCH6"/>
<evidence type="ECO:0000313" key="1">
    <source>
        <dbReference type="EMBL" id="KJA26241.1"/>
    </source>
</evidence>
<keyword evidence="2" id="KW-1185">Reference proteome</keyword>
<dbReference type="Proteomes" id="UP000054270">
    <property type="component" value="Unassembled WGS sequence"/>
</dbReference>
<organism evidence="1 2">
    <name type="scientific">Hypholoma sublateritium (strain FD-334 SS-4)</name>
    <dbReference type="NCBI Taxonomy" id="945553"/>
    <lineage>
        <taxon>Eukaryota</taxon>
        <taxon>Fungi</taxon>
        <taxon>Dikarya</taxon>
        <taxon>Basidiomycota</taxon>
        <taxon>Agaricomycotina</taxon>
        <taxon>Agaricomycetes</taxon>
        <taxon>Agaricomycetidae</taxon>
        <taxon>Agaricales</taxon>
        <taxon>Agaricineae</taxon>
        <taxon>Strophariaceae</taxon>
        <taxon>Hypholoma</taxon>
    </lineage>
</organism>
<accession>A0A0D2PCH6</accession>
<evidence type="ECO:0000313" key="2">
    <source>
        <dbReference type="Proteomes" id="UP000054270"/>
    </source>
</evidence>
<reference evidence="2" key="1">
    <citation type="submission" date="2014-04" db="EMBL/GenBank/DDBJ databases">
        <title>Evolutionary Origins and Diversification of the Mycorrhizal Mutualists.</title>
        <authorList>
            <consortium name="DOE Joint Genome Institute"/>
            <consortium name="Mycorrhizal Genomics Consortium"/>
            <person name="Kohler A."/>
            <person name="Kuo A."/>
            <person name="Nagy L.G."/>
            <person name="Floudas D."/>
            <person name="Copeland A."/>
            <person name="Barry K.W."/>
            <person name="Cichocki N."/>
            <person name="Veneault-Fourrey C."/>
            <person name="LaButti K."/>
            <person name="Lindquist E.A."/>
            <person name="Lipzen A."/>
            <person name="Lundell T."/>
            <person name="Morin E."/>
            <person name="Murat C."/>
            <person name="Riley R."/>
            <person name="Ohm R."/>
            <person name="Sun H."/>
            <person name="Tunlid A."/>
            <person name="Henrissat B."/>
            <person name="Grigoriev I.V."/>
            <person name="Hibbett D.S."/>
            <person name="Martin F."/>
        </authorList>
    </citation>
    <scope>NUCLEOTIDE SEQUENCE [LARGE SCALE GENOMIC DNA]</scope>
    <source>
        <strain evidence="2">FD-334 SS-4</strain>
    </source>
</reference>
<protein>
    <submittedName>
        <fullName evidence="1">Uncharacterized protein</fullName>
    </submittedName>
</protein>
<name>A0A0D2PCH6_HYPSF</name>
<proteinExistence type="predicted"/>
<dbReference type="PANTHER" id="PTHR39218:SF1">
    <property type="entry name" value="OXIDOREDUCTASE 14 KDA SUBUNIT, PUTATIVE (AFU_ORTHOLOGUE AFUA_1G12110)-RELATED"/>
    <property type="match status" value="1"/>
</dbReference>